<comment type="similarity">
    <text evidence="3">Belongs to the metallo-dependent hydrolases superfamily. Uronate isomerase family.</text>
</comment>
<reference evidence="7 8" key="1">
    <citation type="submission" date="2014-02" db="EMBL/GenBank/DDBJ databases">
        <title>Genome sequence of Brachybacterium phenoliresistens strain W13A50.</title>
        <authorList>
            <person name="Wang X."/>
        </authorList>
    </citation>
    <scope>NUCLEOTIDE SEQUENCE [LARGE SCALE GENOMIC DNA]</scope>
    <source>
        <strain evidence="7 8">W13A50</strain>
    </source>
</reference>
<accession>Z9JUQ9</accession>
<dbReference type="OrthoDB" id="9766564at2"/>
<dbReference type="GO" id="GO:0042840">
    <property type="term" value="P:D-glucuronate catabolic process"/>
    <property type="evidence" value="ECO:0007669"/>
    <property type="project" value="TreeGrafter"/>
</dbReference>
<comment type="caution">
    <text evidence="7">The sequence shown here is derived from an EMBL/GenBank/DDBJ whole genome shotgun (WGS) entry which is preliminary data.</text>
</comment>
<dbReference type="STRING" id="396014.BF93_10615"/>
<dbReference type="eggNOG" id="COG1904">
    <property type="taxonomic scope" value="Bacteria"/>
</dbReference>
<gene>
    <name evidence="7" type="ORF">BF93_10615</name>
</gene>
<comment type="catalytic activity">
    <reaction evidence="1">
        <text>D-glucuronate = D-fructuronate</text>
        <dbReference type="Rhea" id="RHEA:13049"/>
        <dbReference type="ChEBI" id="CHEBI:58720"/>
        <dbReference type="ChEBI" id="CHEBI:59863"/>
        <dbReference type="EC" id="5.3.1.12"/>
    </reaction>
</comment>
<dbReference type="GO" id="GO:0019698">
    <property type="term" value="P:D-galacturonate catabolic process"/>
    <property type="evidence" value="ECO:0007669"/>
    <property type="project" value="TreeGrafter"/>
</dbReference>
<dbReference type="PATRIC" id="fig|396014.3.peg.634"/>
<dbReference type="HOGENOM" id="CLU_044465_0_0_11"/>
<dbReference type="EMBL" id="JDYK01000003">
    <property type="protein sequence ID" value="EWS82095.1"/>
    <property type="molecule type" value="Genomic_DNA"/>
</dbReference>
<dbReference type="PANTHER" id="PTHR30068:SF4">
    <property type="entry name" value="URONATE ISOMERASE"/>
    <property type="match status" value="1"/>
</dbReference>
<proteinExistence type="inferred from homology"/>
<dbReference type="Proteomes" id="UP000023067">
    <property type="component" value="Unassembled WGS sequence"/>
</dbReference>
<dbReference type="RefSeq" id="WP_038370641.1">
    <property type="nucleotide sequence ID" value="NZ_KK069989.1"/>
</dbReference>
<evidence type="ECO:0000256" key="4">
    <source>
        <dbReference type="ARBA" id="ARBA00012546"/>
    </source>
</evidence>
<name>Z9JUQ9_9MICO</name>
<evidence type="ECO:0000256" key="2">
    <source>
        <dbReference type="ARBA" id="ARBA00004892"/>
    </source>
</evidence>
<dbReference type="NCBIfam" id="NF002794">
    <property type="entry name" value="PRK02925.1"/>
    <property type="match status" value="1"/>
</dbReference>
<dbReference type="EC" id="5.3.1.12" evidence="4"/>
<keyword evidence="6 7" id="KW-0413">Isomerase</keyword>
<evidence type="ECO:0000256" key="1">
    <source>
        <dbReference type="ARBA" id="ARBA00001165"/>
    </source>
</evidence>
<protein>
    <recommendedName>
        <fullName evidence="5">Uronate isomerase</fullName>
        <ecNumber evidence="4">5.3.1.12</ecNumber>
    </recommendedName>
</protein>
<evidence type="ECO:0000256" key="5">
    <source>
        <dbReference type="ARBA" id="ARBA00020555"/>
    </source>
</evidence>
<comment type="pathway">
    <text evidence="2">Carbohydrate metabolism; pentose and glucuronate interconversion.</text>
</comment>
<dbReference type="AlphaFoldDB" id="Z9JUQ9"/>
<dbReference type="InterPro" id="IPR032466">
    <property type="entry name" value="Metal_Hydrolase"/>
</dbReference>
<keyword evidence="8" id="KW-1185">Reference proteome</keyword>
<dbReference type="Gene3D" id="1.10.2020.10">
    <property type="entry name" value="uronate isomerase, domain 2, chain A"/>
    <property type="match status" value="1"/>
</dbReference>
<dbReference type="Gene3D" id="3.20.20.140">
    <property type="entry name" value="Metal-dependent hydrolases"/>
    <property type="match status" value="1"/>
</dbReference>
<dbReference type="InterPro" id="IPR003766">
    <property type="entry name" value="Uronate_isomerase"/>
</dbReference>
<organism evidence="7 8">
    <name type="scientific">Brachybacterium phenoliresistens</name>
    <dbReference type="NCBI Taxonomy" id="396014"/>
    <lineage>
        <taxon>Bacteria</taxon>
        <taxon>Bacillati</taxon>
        <taxon>Actinomycetota</taxon>
        <taxon>Actinomycetes</taxon>
        <taxon>Micrococcales</taxon>
        <taxon>Dermabacteraceae</taxon>
        <taxon>Brachybacterium</taxon>
    </lineage>
</organism>
<dbReference type="Pfam" id="PF02614">
    <property type="entry name" value="UxaC"/>
    <property type="match status" value="1"/>
</dbReference>
<evidence type="ECO:0000256" key="3">
    <source>
        <dbReference type="ARBA" id="ARBA00008397"/>
    </source>
</evidence>
<evidence type="ECO:0000313" key="8">
    <source>
        <dbReference type="Proteomes" id="UP000023067"/>
    </source>
</evidence>
<dbReference type="PANTHER" id="PTHR30068">
    <property type="entry name" value="URONATE ISOMERASE"/>
    <property type="match status" value="1"/>
</dbReference>
<dbReference type="SUPFAM" id="SSF51556">
    <property type="entry name" value="Metallo-dependent hydrolases"/>
    <property type="match status" value="1"/>
</dbReference>
<sequence>MTSSRPATADWTLHPHRALPAEPGLRDIAVRIYEQTASLPLVCMHGHVEASVFADDEPFADPAQLLIVPDHYVTRMMASQGIPLESLGVPRRDGGPVETDSRKIFRTFCENWHLYRGTPSRYWLEHELVEVFGVTERPSAESADRLYDRISECVADPSFRPRALLDRFNIEIISTTDPASSDLSVHGRIAEDGLGERVVPTFRPDGVLQLERPTWREEIATLAEVSGIDTSSYAGYLDALRERRAAFVAAGARATDHGHLYADTHPMDPADAASLYSRVLGGETPTAAEARAFSAHMLLEMAGMSCEDGLVMQIHPGVLRDHSTQVFERHGQDKGYDIPIGAEYARAVRPMLERHGLDPRFRVILFTIDETVYSRELAPLAGAYPSVRLGAPWWFLDSPDGMRRFRELVTETAGFANMSGFVDDTRAYASIPARHDLARRVDAGYLARLVAEHRLEEDEAIETAVDLAYRLPRLSYPKPVPA</sequence>
<evidence type="ECO:0000313" key="7">
    <source>
        <dbReference type="EMBL" id="EWS82095.1"/>
    </source>
</evidence>
<evidence type="ECO:0000256" key="6">
    <source>
        <dbReference type="ARBA" id="ARBA00023235"/>
    </source>
</evidence>
<dbReference type="GO" id="GO:0008880">
    <property type="term" value="F:glucuronate isomerase activity"/>
    <property type="evidence" value="ECO:0007669"/>
    <property type="project" value="UniProtKB-EC"/>
</dbReference>
<dbReference type="UniPathway" id="UPA00246"/>